<evidence type="ECO:0000313" key="13">
    <source>
        <dbReference type="Proteomes" id="UP000250222"/>
    </source>
</evidence>
<dbReference type="SUPFAM" id="SSF56112">
    <property type="entry name" value="Protein kinase-like (PK-like)"/>
    <property type="match status" value="1"/>
</dbReference>
<keyword evidence="2 12" id="KW-0723">Serine/threonine-protein kinase</keyword>
<dbReference type="OrthoDB" id="9762169at2"/>
<dbReference type="FunFam" id="1.10.510.10:FF:000021">
    <property type="entry name" value="Serine/threonine protein kinase"/>
    <property type="match status" value="1"/>
</dbReference>
<dbReference type="EC" id="2.7.11.1" evidence="1"/>
<name>A0A2Y9AL97_9MICO</name>
<dbReference type="GO" id="GO:0005524">
    <property type="term" value="F:ATP binding"/>
    <property type="evidence" value="ECO:0007669"/>
    <property type="project" value="UniProtKB-UniRule"/>
</dbReference>
<dbReference type="Proteomes" id="UP000250222">
    <property type="component" value="Unassembled WGS sequence"/>
</dbReference>
<dbReference type="Gene3D" id="1.10.510.10">
    <property type="entry name" value="Transferase(Phosphotransferase) domain 1"/>
    <property type="match status" value="1"/>
</dbReference>
<keyword evidence="3" id="KW-0808">Transferase</keyword>
<dbReference type="PROSITE" id="PS50011">
    <property type="entry name" value="PROTEIN_KINASE_DOM"/>
    <property type="match status" value="1"/>
</dbReference>
<dbReference type="InterPro" id="IPR000719">
    <property type="entry name" value="Prot_kinase_dom"/>
</dbReference>
<feature type="domain" description="Protein kinase" evidence="11">
    <location>
        <begin position="11"/>
        <end position="276"/>
    </location>
</feature>
<dbReference type="EMBL" id="UETB01000010">
    <property type="protein sequence ID" value="SSA44816.1"/>
    <property type="molecule type" value="Genomic_DNA"/>
</dbReference>
<gene>
    <name evidence="12" type="ORF">SAMN05216184_110107</name>
</gene>
<evidence type="ECO:0000259" key="11">
    <source>
        <dbReference type="PROSITE" id="PS50011"/>
    </source>
</evidence>
<dbReference type="PROSITE" id="PS00107">
    <property type="entry name" value="PROTEIN_KINASE_ATP"/>
    <property type="match status" value="1"/>
</dbReference>
<evidence type="ECO:0000256" key="10">
    <source>
        <dbReference type="SAM" id="MobiDB-lite"/>
    </source>
</evidence>
<evidence type="ECO:0000256" key="9">
    <source>
        <dbReference type="PROSITE-ProRule" id="PRU10141"/>
    </source>
</evidence>
<feature type="region of interest" description="Disordered" evidence="10">
    <location>
        <begin position="285"/>
        <end position="309"/>
    </location>
</feature>
<dbReference type="Pfam" id="PF00069">
    <property type="entry name" value="Pkinase"/>
    <property type="match status" value="1"/>
</dbReference>
<keyword evidence="13" id="KW-1185">Reference proteome</keyword>
<comment type="catalytic activity">
    <reaction evidence="8">
        <text>L-seryl-[protein] + ATP = O-phospho-L-seryl-[protein] + ADP + H(+)</text>
        <dbReference type="Rhea" id="RHEA:17989"/>
        <dbReference type="Rhea" id="RHEA-COMP:9863"/>
        <dbReference type="Rhea" id="RHEA-COMP:11604"/>
        <dbReference type="ChEBI" id="CHEBI:15378"/>
        <dbReference type="ChEBI" id="CHEBI:29999"/>
        <dbReference type="ChEBI" id="CHEBI:30616"/>
        <dbReference type="ChEBI" id="CHEBI:83421"/>
        <dbReference type="ChEBI" id="CHEBI:456216"/>
        <dbReference type="EC" id="2.7.11.1"/>
    </reaction>
</comment>
<evidence type="ECO:0000313" key="12">
    <source>
        <dbReference type="EMBL" id="SSA44816.1"/>
    </source>
</evidence>
<keyword evidence="6 9" id="KW-0067">ATP-binding</keyword>
<accession>A0A2Y9AL97</accession>
<evidence type="ECO:0000256" key="3">
    <source>
        <dbReference type="ARBA" id="ARBA00022679"/>
    </source>
</evidence>
<dbReference type="InterPro" id="IPR017441">
    <property type="entry name" value="Protein_kinase_ATP_BS"/>
</dbReference>
<dbReference type="GO" id="GO:0004674">
    <property type="term" value="F:protein serine/threonine kinase activity"/>
    <property type="evidence" value="ECO:0007669"/>
    <property type="project" value="UniProtKB-KW"/>
</dbReference>
<dbReference type="SMART" id="SM00220">
    <property type="entry name" value="S_TKc"/>
    <property type="match status" value="1"/>
</dbReference>
<dbReference type="AlphaFoldDB" id="A0A2Y9AL97"/>
<dbReference type="FunFam" id="3.30.200.20:FF:000035">
    <property type="entry name" value="Serine/threonine protein kinase Stk1"/>
    <property type="match status" value="1"/>
</dbReference>
<evidence type="ECO:0000256" key="5">
    <source>
        <dbReference type="ARBA" id="ARBA00022777"/>
    </source>
</evidence>
<reference evidence="12 13" key="1">
    <citation type="submission" date="2016-10" db="EMBL/GenBank/DDBJ databases">
        <authorList>
            <person name="Cai Z."/>
        </authorList>
    </citation>
    <scope>NUCLEOTIDE SEQUENCE [LARGE SCALE GENOMIC DNA]</scope>
    <source>
        <strain evidence="12 13">CGMCC 1.10826</strain>
    </source>
</reference>
<evidence type="ECO:0000256" key="6">
    <source>
        <dbReference type="ARBA" id="ARBA00022840"/>
    </source>
</evidence>
<evidence type="ECO:0000256" key="2">
    <source>
        <dbReference type="ARBA" id="ARBA00022527"/>
    </source>
</evidence>
<dbReference type="InterPro" id="IPR011009">
    <property type="entry name" value="Kinase-like_dom_sf"/>
</dbReference>
<evidence type="ECO:0000256" key="8">
    <source>
        <dbReference type="ARBA" id="ARBA00048679"/>
    </source>
</evidence>
<dbReference type="CDD" id="cd14014">
    <property type="entry name" value="STKc_PknB_like"/>
    <property type="match status" value="1"/>
</dbReference>
<evidence type="ECO:0000256" key="4">
    <source>
        <dbReference type="ARBA" id="ARBA00022741"/>
    </source>
</evidence>
<dbReference type="InterPro" id="IPR008271">
    <property type="entry name" value="Ser/Thr_kinase_AS"/>
</dbReference>
<dbReference type="PANTHER" id="PTHR43289">
    <property type="entry name" value="MITOGEN-ACTIVATED PROTEIN KINASE KINASE KINASE 20-RELATED"/>
    <property type="match status" value="1"/>
</dbReference>
<keyword evidence="5 12" id="KW-0418">Kinase</keyword>
<dbReference type="PROSITE" id="PS00108">
    <property type="entry name" value="PROTEIN_KINASE_ST"/>
    <property type="match status" value="1"/>
</dbReference>
<dbReference type="PANTHER" id="PTHR43289:SF6">
    <property type="entry name" value="SERINE_THREONINE-PROTEIN KINASE NEKL-3"/>
    <property type="match status" value="1"/>
</dbReference>
<dbReference type="RefSeq" id="WP_110853080.1">
    <property type="nucleotide sequence ID" value="NZ_QKLZ01000010.1"/>
</dbReference>
<dbReference type="Gene3D" id="3.30.200.20">
    <property type="entry name" value="Phosphorylase Kinase, domain 1"/>
    <property type="match status" value="1"/>
</dbReference>
<keyword evidence="4 9" id="KW-0547">Nucleotide-binding</keyword>
<feature type="binding site" evidence="9">
    <location>
        <position position="40"/>
    </location>
    <ligand>
        <name>ATP</name>
        <dbReference type="ChEBI" id="CHEBI:30616"/>
    </ligand>
</feature>
<dbReference type="GO" id="GO:0045717">
    <property type="term" value="P:negative regulation of fatty acid biosynthetic process"/>
    <property type="evidence" value="ECO:0007669"/>
    <property type="project" value="UniProtKB-ARBA"/>
</dbReference>
<evidence type="ECO:0000256" key="1">
    <source>
        <dbReference type="ARBA" id="ARBA00012513"/>
    </source>
</evidence>
<sequence length="322" mass="34616">MSPDRILGGRYVLSHVIGEGGMAVVHLARDICLERPVAVKVLRSDLARDPLHRYRFRREAQALARLDHPGIVTVHDVGQVDDDGHEAGGSGAPFIVMEYIAGQSLRGRLREHAPTLEEAVWYLTAVLATLEVSHRAGVVHRDIKPANVMVTPDGAIKVVDFGIAHLVGDPVETATQGFLGTADYLSPEQVQGKSTDARSDLYSAGCLLYELVTARPPFVGDHAVAVAYQHVHEAPPRASTYRPEIPPELDEVLLTALAKDPGCRFQSARSFEEALRSAARGLVGARGSADTDHRDGVVPLPSRRAHGDAVTAAELRPAAAGR</sequence>
<evidence type="ECO:0000256" key="7">
    <source>
        <dbReference type="ARBA" id="ARBA00047899"/>
    </source>
</evidence>
<proteinExistence type="predicted"/>
<protein>
    <recommendedName>
        <fullName evidence="1">non-specific serine/threonine protein kinase</fullName>
        <ecNumber evidence="1">2.7.11.1</ecNumber>
    </recommendedName>
</protein>
<organism evidence="12 13">
    <name type="scientific">Georgenia satyanarayanai</name>
    <dbReference type="NCBI Taxonomy" id="860221"/>
    <lineage>
        <taxon>Bacteria</taxon>
        <taxon>Bacillati</taxon>
        <taxon>Actinomycetota</taxon>
        <taxon>Actinomycetes</taxon>
        <taxon>Micrococcales</taxon>
        <taxon>Bogoriellaceae</taxon>
        <taxon>Georgenia</taxon>
    </lineage>
</organism>
<comment type="catalytic activity">
    <reaction evidence="7">
        <text>L-threonyl-[protein] + ATP = O-phospho-L-threonyl-[protein] + ADP + H(+)</text>
        <dbReference type="Rhea" id="RHEA:46608"/>
        <dbReference type="Rhea" id="RHEA-COMP:11060"/>
        <dbReference type="Rhea" id="RHEA-COMP:11605"/>
        <dbReference type="ChEBI" id="CHEBI:15378"/>
        <dbReference type="ChEBI" id="CHEBI:30013"/>
        <dbReference type="ChEBI" id="CHEBI:30616"/>
        <dbReference type="ChEBI" id="CHEBI:61977"/>
        <dbReference type="ChEBI" id="CHEBI:456216"/>
        <dbReference type="EC" id="2.7.11.1"/>
    </reaction>
</comment>